<name>W6YSA2_COCMI</name>
<dbReference type="Proteomes" id="UP000054032">
    <property type="component" value="Unassembled WGS sequence"/>
</dbReference>
<dbReference type="KEGG" id="bor:COCMIDRAFT_108624"/>
<dbReference type="AlphaFoldDB" id="W6YSA2"/>
<dbReference type="GeneID" id="19119279"/>
<sequence>EKWIPLYTCFSIDCFYVRSKDRNRSSALITHRKGVSCSQRMVKDRSESGHSPHLASYTDMRLLHSKQLNFIHDVCHPILPMRLASLGLLNPNNEDN</sequence>
<protein>
    <submittedName>
        <fullName evidence="1">Uncharacterized protein</fullName>
    </submittedName>
</protein>
<keyword evidence="2" id="KW-1185">Reference proteome</keyword>
<organism evidence="1 2">
    <name type="scientific">Bipolaris oryzae ATCC 44560</name>
    <dbReference type="NCBI Taxonomy" id="930090"/>
    <lineage>
        <taxon>Eukaryota</taxon>
        <taxon>Fungi</taxon>
        <taxon>Dikarya</taxon>
        <taxon>Ascomycota</taxon>
        <taxon>Pezizomycotina</taxon>
        <taxon>Dothideomycetes</taxon>
        <taxon>Pleosporomycetidae</taxon>
        <taxon>Pleosporales</taxon>
        <taxon>Pleosporineae</taxon>
        <taxon>Pleosporaceae</taxon>
        <taxon>Bipolaris</taxon>
    </lineage>
</organism>
<reference evidence="1 2" key="1">
    <citation type="journal article" date="2013" name="PLoS Genet.">
        <title>Comparative genome structure, secondary metabolite, and effector coding capacity across Cochliobolus pathogens.</title>
        <authorList>
            <person name="Condon B.J."/>
            <person name="Leng Y."/>
            <person name="Wu D."/>
            <person name="Bushley K.E."/>
            <person name="Ohm R.A."/>
            <person name="Otillar R."/>
            <person name="Martin J."/>
            <person name="Schackwitz W."/>
            <person name="Grimwood J."/>
            <person name="MohdZainudin N."/>
            <person name="Xue C."/>
            <person name="Wang R."/>
            <person name="Manning V.A."/>
            <person name="Dhillon B."/>
            <person name="Tu Z.J."/>
            <person name="Steffenson B.J."/>
            <person name="Salamov A."/>
            <person name="Sun H."/>
            <person name="Lowry S."/>
            <person name="LaButti K."/>
            <person name="Han J."/>
            <person name="Copeland A."/>
            <person name="Lindquist E."/>
            <person name="Barry K."/>
            <person name="Schmutz J."/>
            <person name="Baker S.E."/>
            <person name="Ciuffetti L.M."/>
            <person name="Grigoriev I.V."/>
            <person name="Zhong S."/>
            <person name="Turgeon B.G."/>
        </authorList>
    </citation>
    <scope>NUCLEOTIDE SEQUENCE [LARGE SCALE GENOMIC DNA]</scope>
    <source>
        <strain evidence="1 2">ATCC 44560</strain>
    </source>
</reference>
<dbReference type="HOGENOM" id="CLU_2365186_0_0_1"/>
<dbReference type="EMBL" id="KI964159">
    <property type="protein sequence ID" value="EUC40505.1"/>
    <property type="molecule type" value="Genomic_DNA"/>
</dbReference>
<dbReference type="RefSeq" id="XP_007692964.1">
    <property type="nucleotide sequence ID" value="XM_007694774.1"/>
</dbReference>
<evidence type="ECO:0000313" key="2">
    <source>
        <dbReference type="Proteomes" id="UP000054032"/>
    </source>
</evidence>
<accession>W6YSA2</accession>
<feature type="non-terminal residue" evidence="1">
    <location>
        <position position="1"/>
    </location>
</feature>
<evidence type="ECO:0000313" key="1">
    <source>
        <dbReference type="EMBL" id="EUC40505.1"/>
    </source>
</evidence>
<proteinExistence type="predicted"/>
<gene>
    <name evidence="1" type="ORF">COCMIDRAFT_108624</name>
</gene>